<keyword evidence="4 7" id="KW-0812">Transmembrane</keyword>
<evidence type="ECO:0000256" key="7">
    <source>
        <dbReference type="SAM" id="Phobius"/>
    </source>
</evidence>
<feature type="transmembrane region" description="Helical" evidence="7">
    <location>
        <begin position="299"/>
        <end position="318"/>
    </location>
</feature>
<keyword evidence="5 7" id="KW-1133">Transmembrane helix</keyword>
<dbReference type="Gene3D" id="1.20.1250.20">
    <property type="entry name" value="MFS general substrate transporter like domains"/>
    <property type="match status" value="1"/>
</dbReference>
<dbReference type="EMBL" id="FOUA01000001">
    <property type="protein sequence ID" value="SFL64257.1"/>
    <property type="molecule type" value="Genomic_DNA"/>
</dbReference>
<dbReference type="CDD" id="cd06173">
    <property type="entry name" value="MFS_MefA_like"/>
    <property type="match status" value="1"/>
</dbReference>
<keyword evidence="10" id="KW-1185">Reference proteome</keyword>
<dbReference type="InterPro" id="IPR011701">
    <property type="entry name" value="MFS"/>
</dbReference>
<comment type="subcellular location">
    <subcellularLocation>
        <location evidence="1">Cell membrane</location>
        <topology evidence="1">Multi-pass membrane protein</topology>
    </subcellularLocation>
</comment>
<feature type="transmembrane region" description="Helical" evidence="7">
    <location>
        <begin position="21"/>
        <end position="49"/>
    </location>
</feature>
<evidence type="ECO:0000313" key="11">
    <source>
        <dbReference type="Proteomes" id="UP000186904"/>
    </source>
</evidence>
<evidence type="ECO:0000256" key="4">
    <source>
        <dbReference type="ARBA" id="ARBA00022692"/>
    </source>
</evidence>
<dbReference type="Proteomes" id="UP000186599">
    <property type="component" value="Unassembled WGS sequence"/>
</dbReference>
<dbReference type="InterPro" id="IPR036259">
    <property type="entry name" value="MFS_trans_sf"/>
</dbReference>
<dbReference type="PANTHER" id="PTHR43266:SF2">
    <property type="entry name" value="MAJOR FACILITATOR SUPERFAMILY (MFS) PROFILE DOMAIN-CONTAINING PROTEIN"/>
    <property type="match status" value="1"/>
</dbReference>
<dbReference type="GO" id="GO:0005886">
    <property type="term" value="C:plasma membrane"/>
    <property type="evidence" value="ECO:0007669"/>
    <property type="project" value="UniProtKB-SubCell"/>
</dbReference>
<dbReference type="Proteomes" id="UP000186904">
    <property type="component" value="Unassembled WGS sequence"/>
</dbReference>
<dbReference type="GO" id="GO:0022857">
    <property type="term" value="F:transmembrane transporter activity"/>
    <property type="evidence" value="ECO:0007669"/>
    <property type="project" value="InterPro"/>
</dbReference>
<keyword evidence="3" id="KW-1003">Cell membrane</keyword>
<proteinExistence type="predicted"/>
<keyword evidence="6 7" id="KW-0472">Membrane</keyword>
<evidence type="ECO:0000313" key="10">
    <source>
        <dbReference type="Proteomes" id="UP000186599"/>
    </source>
</evidence>
<gene>
    <name evidence="9" type="ORF">SAMN04487855_0507</name>
    <name evidence="8" type="ORF">SAMN05216589_1119</name>
</gene>
<evidence type="ECO:0000313" key="8">
    <source>
        <dbReference type="EMBL" id="SER62139.1"/>
    </source>
</evidence>
<keyword evidence="2" id="KW-0813">Transport</keyword>
<evidence type="ECO:0000256" key="5">
    <source>
        <dbReference type="ARBA" id="ARBA00022989"/>
    </source>
</evidence>
<sequence length="441" mass="47503">MAAMSERSQFGLLRSRRFLPYFITQFLGAFNDNVFKQALVLAILFKIGVSADPNVLINLSAMLFILPFFLFSALGGQFGEKYPKQRLIRLIKCAEIIIMLAGAASVLLGHLPLMLAVLFAMGAQSSLFGPVKYSILPLHLAERELIGGNALVEMGTFLAILGGTLFAGVLMSGEQWASWVSVAVVLLALCGFLTSLAIPPTAAALPHLQLDWNIFRQSARILHLGLVQQSKAVSRSLLANSWFWFLGATYLAQIPGFTRDYLGGDETVVTLILAVFSTGIAAGSLLCERLSNKKVELGLVPLGAIGLTLFGLLLWGGAGFIDMGEGGLGWLDLLLQPAAWAVMACILGLGVFGGFYIVPLYALIQSRTADSERSRVIAANNILNSLLMVISAIFAMLMLGLVGVSIPQLFLVVSLLNVMVSLYIFLAVPEFTDRLKAWAGK</sequence>
<dbReference type="AlphaFoldDB" id="A0A1H9QQM4"/>
<feature type="transmembrane region" description="Helical" evidence="7">
    <location>
        <begin position="409"/>
        <end position="428"/>
    </location>
</feature>
<organism evidence="8 11">
    <name type="scientific">Halopseudomonas bauzanensis</name>
    <dbReference type="NCBI Taxonomy" id="653930"/>
    <lineage>
        <taxon>Bacteria</taxon>
        <taxon>Pseudomonadati</taxon>
        <taxon>Pseudomonadota</taxon>
        <taxon>Gammaproteobacteria</taxon>
        <taxon>Pseudomonadales</taxon>
        <taxon>Pseudomonadaceae</taxon>
        <taxon>Halopseudomonas</taxon>
    </lineage>
</organism>
<evidence type="ECO:0000313" key="9">
    <source>
        <dbReference type="EMBL" id="SFL64257.1"/>
    </source>
</evidence>
<reference evidence="10 11" key="1">
    <citation type="submission" date="2016-10" db="EMBL/GenBank/DDBJ databases">
        <authorList>
            <person name="de Groot N.N."/>
        </authorList>
    </citation>
    <scope>NUCLEOTIDE SEQUENCE [LARGE SCALE GENOMIC DNA]</scope>
    <source>
        <strain evidence="9 10">CGMCC 1.9095</strain>
        <strain evidence="8 11">DSM 22558</strain>
    </source>
</reference>
<feature type="transmembrane region" description="Helical" evidence="7">
    <location>
        <begin position="338"/>
        <end position="364"/>
    </location>
</feature>
<feature type="transmembrane region" description="Helical" evidence="7">
    <location>
        <begin position="87"/>
        <end position="107"/>
    </location>
</feature>
<name>A0A1H9QQM4_9GAMM</name>
<dbReference type="SUPFAM" id="SSF103473">
    <property type="entry name" value="MFS general substrate transporter"/>
    <property type="match status" value="1"/>
</dbReference>
<feature type="transmembrane region" description="Helical" evidence="7">
    <location>
        <begin position="176"/>
        <end position="198"/>
    </location>
</feature>
<dbReference type="PANTHER" id="PTHR43266">
    <property type="entry name" value="MACROLIDE-EFFLUX PROTEIN"/>
    <property type="match status" value="1"/>
</dbReference>
<dbReference type="Pfam" id="PF07690">
    <property type="entry name" value="MFS_1"/>
    <property type="match status" value="1"/>
</dbReference>
<feature type="transmembrane region" description="Helical" evidence="7">
    <location>
        <begin position="268"/>
        <end position="287"/>
    </location>
</feature>
<feature type="transmembrane region" description="Helical" evidence="7">
    <location>
        <begin position="385"/>
        <end position="403"/>
    </location>
</feature>
<evidence type="ECO:0000256" key="1">
    <source>
        <dbReference type="ARBA" id="ARBA00004651"/>
    </source>
</evidence>
<evidence type="ECO:0000256" key="2">
    <source>
        <dbReference type="ARBA" id="ARBA00022448"/>
    </source>
</evidence>
<dbReference type="STRING" id="653930.SAMN05216589_1119"/>
<evidence type="ECO:0000256" key="3">
    <source>
        <dbReference type="ARBA" id="ARBA00022475"/>
    </source>
</evidence>
<feature type="transmembrane region" description="Helical" evidence="7">
    <location>
        <begin position="55"/>
        <end position="75"/>
    </location>
</feature>
<dbReference type="EMBL" id="FOGN01000001">
    <property type="protein sequence ID" value="SER62139.1"/>
    <property type="molecule type" value="Genomic_DNA"/>
</dbReference>
<protein>
    <submittedName>
        <fullName evidence="8">Major Facilitator Superfamily protein</fullName>
    </submittedName>
</protein>
<feature type="transmembrane region" description="Helical" evidence="7">
    <location>
        <begin position="145"/>
        <end position="170"/>
    </location>
</feature>
<evidence type="ECO:0000256" key="6">
    <source>
        <dbReference type="ARBA" id="ARBA00023136"/>
    </source>
</evidence>
<accession>A0A1H9QQM4</accession>